<dbReference type="CDD" id="cd00920">
    <property type="entry name" value="Cupredoxin"/>
    <property type="match status" value="1"/>
</dbReference>
<dbReference type="EMBL" id="JAHFXS010001050">
    <property type="protein sequence ID" value="KAG9979992.1"/>
    <property type="molecule type" value="Genomic_DNA"/>
</dbReference>
<organism evidence="2 3">
    <name type="scientific">Aureobasidium melanogenum</name>
    <name type="common">Aureobasidium pullulans var. melanogenum</name>
    <dbReference type="NCBI Taxonomy" id="46634"/>
    <lineage>
        <taxon>Eukaryota</taxon>
        <taxon>Fungi</taxon>
        <taxon>Dikarya</taxon>
        <taxon>Ascomycota</taxon>
        <taxon>Pezizomycotina</taxon>
        <taxon>Dothideomycetes</taxon>
        <taxon>Dothideomycetidae</taxon>
        <taxon>Dothideales</taxon>
        <taxon>Saccotheciaceae</taxon>
        <taxon>Aureobasidium</taxon>
    </lineage>
</organism>
<dbReference type="InterPro" id="IPR008972">
    <property type="entry name" value="Cupredoxin"/>
</dbReference>
<feature type="region of interest" description="Disordered" evidence="1">
    <location>
        <begin position="216"/>
        <end position="236"/>
    </location>
</feature>
<name>A0A9P8FSU5_AURME</name>
<dbReference type="AlphaFoldDB" id="A0A9P8FSU5"/>
<dbReference type="PANTHER" id="PTHR34883">
    <property type="entry name" value="SERINE-RICH PROTEIN, PUTATIVE-RELATED-RELATED"/>
    <property type="match status" value="1"/>
</dbReference>
<dbReference type="Gene3D" id="2.60.40.420">
    <property type="entry name" value="Cupredoxins - blue copper proteins"/>
    <property type="match status" value="1"/>
</dbReference>
<reference evidence="2" key="2">
    <citation type="submission" date="2021-08" db="EMBL/GenBank/DDBJ databases">
        <authorList>
            <person name="Gostincar C."/>
            <person name="Sun X."/>
            <person name="Song Z."/>
            <person name="Gunde-Cimerman N."/>
        </authorList>
    </citation>
    <scope>NUCLEOTIDE SEQUENCE</scope>
    <source>
        <strain evidence="2">EXF-9298</strain>
    </source>
</reference>
<evidence type="ECO:0000313" key="2">
    <source>
        <dbReference type="EMBL" id="KAG9979992.1"/>
    </source>
</evidence>
<sequence>MKSYTLPVVSSLLGSAYAASRSIDVGEGGLVFSPNSTTAAVGDTVTFHFYPRAHGVARSSYSSPCAAIDNGFNSGFVQVASEESATTFTITINNTDPIWYYCPQGDHCQAGMVGVINPPSSGSQNIGGFINAASTAGSSTVPSQVYGGILAANGTSGGAAAGGSSSSASVGSSSRASSSQASSMVASSSKASSSVASSAAAAGSSSIHSMTASSASTASGTASHSSGSATSKATSATSSVTASTGAAVLSKTSGLANLGLGLLFGGWLFLNPFDLEDTSEGHVAAQVDVPVQDFMSRLTKLKSDLAQERMARERTFQFLLKHRSGNTLDIHQSSNVFVASTNNHSLAHNVTDEHTSSYAGKNLAGHSDSAQLYTEHAAPDYDAQFYNQDLSLPTVRINCFTADRKSLPACCRHDLMLTRGQWSADEGTNLMAKVRRYSEGLASHYPCLNEAQTVAQLQSYFADQDSDVDPNVDTVQFVALIHLIEALQAIVEDDSTGEDELPGWERVQQAAPLLAHAAWLANGNLLTTNASS</sequence>
<comment type="caution">
    <text evidence="2">The sequence shown here is derived from an EMBL/GenBank/DDBJ whole genome shotgun (WGS) entry which is preliminary data.</text>
</comment>
<dbReference type="SUPFAM" id="SSF49503">
    <property type="entry name" value="Cupredoxins"/>
    <property type="match status" value="1"/>
</dbReference>
<evidence type="ECO:0000256" key="1">
    <source>
        <dbReference type="SAM" id="MobiDB-lite"/>
    </source>
</evidence>
<keyword evidence="3" id="KW-1185">Reference proteome</keyword>
<evidence type="ECO:0000313" key="3">
    <source>
        <dbReference type="Proteomes" id="UP000729357"/>
    </source>
</evidence>
<dbReference type="InterPro" id="IPR052953">
    <property type="entry name" value="Ser-rich/MCO-related"/>
</dbReference>
<feature type="non-terminal residue" evidence="2">
    <location>
        <position position="532"/>
    </location>
</feature>
<protein>
    <recommendedName>
        <fullName evidence="4">Cupredoxin</fullName>
    </recommendedName>
</protein>
<proteinExistence type="predicted"/>
<evidence type="ECO:0008006" key="4">
    <source>
        <dbReference type="Google" id="ProtNLM"/>
    </source>
</evidence>
<dbReference type="PANTHER" id="PTHR34883:SF15">
    <property type="entry name" value="EXTRACELLULAR SERINE-RICH PROTEIN"/>
    <property type="match status" value="1"/>
</dbReference>
<gene>
    <name evidence="2" type="ORF">KCU98_g8432</name>
</gene>
<accession>A0A9P8FSU5</accession>
<dbReference type="Proteomes" id="UP000729357">
    <property type="component" value="Unassembled WGS sequence"/>
</dbReference>
<reference evidence="2" key="1">
    <citation type="journal article" date="2021" name="J Fungi (Basel)">
        <title>Virulence traits and population genomics of the black yeast Aureobasidium melanogenum.</title>
        <authorList>
            <person name="Cernosa A."/>
            <person name="Sun X."/>
            <person name="Gostincar C."/>
            <person name="Fang C."/>
            <person name="Gunde-Cimerman N."/>
            <person name="Song Z."/>
        </authorList>
    </citation>
    <scope>NUCLEOTIDE SEQUENCE</scope>
    <source>
        <strain evidence="2">EXF-9298</strain>
    </source>
</reference>